<keyword evidence="1" id="KW-1185">Reference proteome</keyword>
<evidence type="ECO:0000313" key="2">
    <source>
        <dbReference type="WBParaSite" id="ACRNAN_scaffold1029.g24324.t1"/>
    </source>
</evidence>
<organism evidence="1 2">
    <name type="scientific">Acrobeloides nanus</name>
    <dbReference type="NCBI Taxonomy" id="290746"/>
    <lineage>
        <taxon>Eukaryota</taxon>
        <taxon>Metazoa</taxon>
        <taxon>Ecdysozoa</taxon>
        <taxon>Nematoda</taxon>
        <taxon>Chromadorea</taxon>
        <taxon>Rhabditida</taxon>
        <taxon>Tylenchina</taxon>
        <taxon>Cephalobomorpha</taxon>
        <taxon>Cephaloboidea</taxon>
        <taxon>Cephalobidae</taxon>
        <taxon>Acrobeloides</taxon>
    </lineage>
</organism>
<dbReference type="Proteomes" id="UP000887540">
    <property type="component" value="Unplaced"/>
</dbReference>
<name>A0A914CGX8_9BILA</name>
<proteinExistence type="predicted"/>
<accession>A0A914CGX8</accession>
<dbReference type="AlphaFoldDB" id="A0A914CGX8"/>
<protein>
    <submittedName>
        <fullName evidence="2">Uncharacterized protein</fullName>
    </submittedName>
</protein>
<reference evidence="2" key="1">
    <citation type="submission" date="2022-11" db="UniProtKB">
        <authorList>
            <consortium name="WormBaseParasite"/>
        </authorList>
    </citation>
    <scope>IDENTIFICATION</scope>
</reference>
<sequence>MSILVYQINQAVRRSYGWPKGLRGTVRLTIDCTVQLRNLPITAYLRHLMQHDDPKAAFILPHYTINFYAPNENLLDQIKTNPAAYLAVDFLQGHADFKVL</sequence>
<dbReference type="WBParaSite" id="ACRNAN_scaffold1029.g24324.t1">
    <property type="protein sequence ID" value="ACRNAN_scaffold1029.g24324.t1"/>
    <property type="gene ID" value="ACRNAN_scaffold1029.g24324"/>
</dbReference>
<evidence type="ECO:0000313" key="1">
    <source>
        <dbReference type="Proteomes" id="UP000887540"/>
    </source>
</evidence>